<proteinExistence type="predicted"/>
<reference evidence="2" key="1">
    <citation type="journal article" date="2024" name="Proc. Natl. Acad. Sci. U.S.A.">
        <title>Extraordinary preservation of gene collinearity over three hundred million years revealed in homosporous lycophytes.</title>
        <authorList>
            <person name="Li C."/>
            <person name="Wickell D."/>
            <person name="Kuo L.Y."/>
            <person name="Chen X."/>
            <person name="Nie B."/>
            <person name="Liao X."/>
            <person name="Peng D."/>
            <person name="Ji J."/>
            <person name="Jenkins J."/>
            <person name="Williams M."/>
            <person name="Shu S."/>
            <person name="Plott C."/>
            <person name="Barry K."/>
            <person name="Rajasekar S."/>
            <person name="Grimwood J."/>
            <person name="Han X."/>
            <person name="Sun S."/>
            <person name="Hou Z."/>
            <person name="He W."/>
            <person name="Dai G."/>
            <person name="Sun C."/>
            <person name="Schmutz J."/>
            <person name="Leebens-Mack J.H."/>
            <person name="Li F.W."/>
            <person name="Wang L."/>
        </authorList>
    </citation>
    <scope>NUCLEOTIDE SEQUENCE [LARGE SCALE GENOMIC DNA]</scope>
    <source>
        <strain evidence="2">cv. PW_Plant_1</strain>
    </source>
</reference>
<dbReference type="Proteomes" id="UP001162992">
    <property type="component" value="Chromosome 20"/>
</dbReference>
<dbReference type="EMBL" id="CM055111">
    <property type="protein sequence ID" value="KAJ7519118.1"/>
    <property type="molecule type" value="Genomic_DNA"/>
</dbReference>
<name>A0ACC2AND8_DIPCM</name>
<evidence type="ECO:0000313" key="1">
    <source>
        <dbReference type="EMBL" id="KAJ7519118.1"/>
    </source>
</evidence>
<organism evidence="1 2">
    <name type="scientific">Diphasiastrum complanatum</name>
    <name type="common">Issler's clubmoss</name>
    <name type="synonym">Lycopodium complanatum</name>
    <dbReference type="NCBI Taxonomy" id="34168"/>
    <lineage>
        <taxon>Eukaryota</taxon>
        <taxon>Viridiplantae</taxon>
        <taxon>Streptophyta</taxon>
        <taxon>Embryophyta</taxon>
        <taxon>Tracheophyta</taxon>
        <taxon>Lycopodiopsida</taxon>
        <taxon>Lycopodiales</taxon>
        <taxon>Lycopodiaceae</taxon>
        <taxon>Lycopodioideae</taxon>
        <taxon>Diphasiastrum</taxon>
    </lineage>
</organism>
<comment type="caution">
    <text evidence="1">The sequence shown here is derived from an EMBL/GenBank/DDBJ whole genome shotgun (WGS) entry which is preliminary data.</text>
</comment>
<keyword evidence="2" id="KW-1185">Reference proteome</keyword>
<protein>
    <submittedName>
        <fullName evidence="1">Uncharacterized protein</fullName>
    </submittedName>
</protein>
<sequence length="510" mass="56218">MAVTEERMAAAISQACLALRRRHAVEEGAHAPALTALSRALTSQGAELQAKVENLQQELSQCYRTQAQVSEQLVYEVTNSRSLESKLAEKEACIADLQERLQSSRTRAELLEAELKEKINALDAAVHETVSLRLQVEELEKQLRKAEADNKMLVDRWMTQKMQDAERLNEANAMYEDMMERFKATRLEELARQQVDGIVRYSEAGAENYVVSRLPKTVRHTIRAHDGACSALAFENNGHLVFSGGHDCLVKVWDTTAGTIVNTLRGCLGSVVDVAVSVDNNLVLGASTDHKLYLWDANSSRIRHTLTGHSEKVVATDFSKTTNRRAISAAHDRTIKLWDLVSGYGVNTIICYSNCNSACLTSDASIICSGHLDGSLRQWDLRSGKLTNEVAAHGQGITSVSLSRNGHSILTTGRDNFHTVFDVHTLEVRARFSAPGYRAATNWSRSCMSADEKYVAAGSADGAVFLWNWNSNELESTLKSHTSTVLACVWSDVGRSLITSDKAGSICIWE</sequence>
<gene>
    <name evidence="1" type="ORF">O6H91_20G023600</name>
</gene>
<evidence type="ECO:0000313" key="2">
    <source>
        <dbReference type="Proteomes" id="UP001162992"/>
    </source>
</evidence>
<accession>A0ACC2AND8</accession>